<dbReference type="EMBL" id="CAWUON010000008">
    <property type="protein sequence ID" value="CAK7264765.1"/>
    <property type="molecule type" value="Genomic_DNA"/>
</dbReference>
<evidence type="ECO:0000256" key="3">
    <source>
        <dbReference type="ARBA" id="ARBA00005760"/>
    </source>
</evidence>
<dbReference type="PANTHER" id="PTHR13269:SF6">
    <property type="entry name" value="NUCLEOPORIN NDC1"/>
    <property type="match status" value="1"/>
</dbReference>
<sequence length="664" mass="74021">MSTALRASASASATVRRVVPYKDFLQPALHRRFSSTALVLLATSYVQSLSLSSWSSWLWAWFPLSGAGFRAFVIFFCGLVIIILRIAQFHIGIRTTNSPFETFMYNAATPKTVETLSSYCLAAWLYGQVFRWSAPDDDGLSWISHYHGDRTRLNERALYLIVHVVCVGAVNAVLHLFWDSDRLLLGTARSSVGSGTVTNNSSFGAGSAKGKTSQLYRKLAAQLPFLLISACTRSLVGLMMSLIVYTIFLRPIAWRFTLALFRPFYSLPKSSLPPIVKPYFTTWNYLLRCFQAGFLFTLLLVISNAAFSIFLVNEPLKDGKPLTTESKDPNGSLLNGLKSKKDKVKAFSMWELAFIARDFPERRAAIYTDIDRRDGSTWSQICKLCLEVVGTVENRIDPLATAASALISVPAETENSSAQEIKRLTKPVRDDAILLATPPKKKTFSSEMEKVVNKVAIDPQNSQRLSPLTKQVLRDARKRLQDVQRDISGPENPNSSLQNAVRQILSLPVLGWPFRLTFQKRITLAVLGGPYGEPSVYVNAINALSLLAVHSLQEDTFGNVQRDVAHIIRELTRVTQKLDSFKASYPMHWTDVEAKRSCPEVDEILDALKDGLTDLITSFGAYSRDLRLSPADMRLAEAAASAGQSRRQKEVNDVDLRPEMAESR</sequence>
<keyword evidence="6" id="KW-0509">mRNA transport</keyword>
<dbReference type="Pfam" id="PF09531">
    <property type="entry name" value="Ndc1_Nup"/>
    <property type="match status" value="1"/>
</dbReference>
<reference evidence="15 16" key="1">
    <citation type="submission" date="2024-01" db="EMBL/GenBank/DDBJ databases">
        <authorList>
            <person name="Allen C."/>
            <person name="Tagirdzhanova G."/>
        </authorList>
    </citation>
    <scope>NUCLEOTIDE SEQUENCE [LARGE SCALE GENOMIC DNA]</scope>
    <source>
        <strain evidence="15 16">CBS 119000</strain>
    </source>
</reference>
<comment type="caution">
    <text evidence="15">The sequence shown here is derived from an EMBL/GenBank/DDBJ whole genome shotgun (WGS) entry which is preliminary data.</text>
</comment>
<gene>
    <name evidence="15" type="ORF">SEPCBS119000_001162</name>
</gene>
<name>A0ABP0D982_9PEZI</name>
<evidence type="ECO:0000256" key="9">
    <source>
        <dbReference type="ARBA" id="ARBA00023010"/>
    </source>
</evidence>
<evidence type="ECO:0000256" key="6">
    <source>
        <dbReference type="ARBA" id="ARBA00022816"/>
    </source>
</evidence>
<evidence type="ECO:0000256" key="8">
    <source>
        <dbReference type="ARBA" id="ARBA00022989"/>
    </source>
</evidence>
<keyword evidence="10" id="KW-0906">Nuclear pore complex</keyword>
<feature type="transmembrane region" description="Helical" evidence="14">
    <location>
        <begin position="68"/>
        <end position="87"/>
    </location>
</feature>
<evidence type="ECO:0000256" key="12">
    <source>
        <dbReference type="ARBA" id="ARBA00023242"/>
    </source>
</evidence>
<evidence type="ECO:0000313" key="15">
    <source>
        <dbReference type="EMBL" id="CAK7264765.1"/>
    </source>
</evidence>
<keyword evidence="4" id="KW-0813">Transport</keyword>
<evidence type="ECO:0000256" key="10">
    <source>
        <dbReference type="ARBA" id="ARBA00023132"/>
    </source>
</evidence>
<dbReference type="Proteomes" id="UP001642502">
    <property type="component" value="Unassembled WGS sequence"/>
</dbReference>
<keyword evidence="16" id="KW-1185">Reference proteome</keyword>
<keyword evidence="9" id="KW-0811">Translocation</keyword>
<keyword evidence="8 14" id="KW-1133">Transmembrane helix</keyword>
<keyword evidence="12" id="KW-0539">Nucleus</keyword>
<evidence type="ECO:0000256" key="1">
    <source>
        <dbReference type="ARBA" id="ARBA00004232"/>
    </source>
</evidence>
<proteinExistence type="inferred from homology"/>
<evidence type="ECO:0000256" key="14">
    <source>
        <dbReference type="SAM" id="Phobius"/>
    </source>
</evidence>
<evidence type="ECO:0000256" key="2">
    <source>
        <dbReference type="ARBA" id="ARBA00004567"/>
    </source>
</evidence>
<feature type="transmembrane region" description="Helical" evidence="14">
    <location>
        <begin position="285"/>
        <end position="312"/>
    </location>
</feature>
<evidence type="ECO:0000256" key="4">
    <source>
        <dbReference type="ARBA" id="ARBA00022448"/>
    </source>
</evidence>
<feature type="compositionally biased region" description="Basic and acidic residues" evidence="13">
    <location>
        <begin position="647"/>
        <end position="664"/>
    </location>
</feature>
<keyword evidence="5 14" id="KW-0812">Transmembrane</keyword>
<accession>A0ABP0D982</accession>
<protein>
    <recommendedName>
        <fullName evidence="17">Nuclear envelope protein</fullName>
    </recommendedName>
</protein>
<feature type="region of interest" description="Disordered" evidence="13">
    <location>
        <begin position="637"/>
        <end position="664"/>
    </location>
</feature>
<dbReference type="InterPro" id="IPR019049">
    <property type="entry name" value="Nucleoporin_prot_Ndc1/Nup"/>
</dbReference>
<feature type="transmembrane region" description="Helical" evidence="14">
    <location>
        <begin position="157"/>
        <end position="178"/>
    </location>
</feature>
<evidence type="ECO:0000256" key="7">
    <source>
        <dbReference type="ARBA" id="ARBA00022927"/>
    </source>
</evidence>
<feature type="transmembrane region" description="Helical" evidence="14">
    <location>
        <begin position="38"/>
        <end position="62"/>
    </location>
</feature>
<dbReference type="PANTHER" id="PTHR13269">
    <property type="entry name" value="NUCLEOPORIN NDC1"/>
    <property type="match status" value="1"/>
</dbReference>
<organism evidence="15 16">
    <name type="scientific">Sporothrix epigloea</name>
    <dbReference type="NCBI Taxonomy" id="1892477"/>
    <lineage>
        <taxon>Eukaryota</taxon>
        <taxon>Fungi</taxon>
        <taxon>Dikarya</taxon>
        <taxon>Ascomycota</taxon>
        <taxon>Pezizomycotina</taxon>
        <taxon>Sordariomycetes</taxon>
        <taxon>Sordariomycetidae</taxon>
        <taxon>Ophiostomatales</taxon>
        <taxon>Ophiostomataceae</taxon>
        <taxon>Sporothrix</taxon>
    </lineage>
</organism>
<keyword evidence="7" id="KW-0653">Protein transport</keyword>
<evidence type="ECO:0000313" key="16">
    <source>
        <dbReference type="Proteomes" id="UP001642502"/>
    </source>
</evidence>
<comment type="subcellular location">
    <subcellularLocation>
        <location evidence="1">Nucleus membrane</location>
        <topology evidence="1">Multi-pass membrane protein</topology>
    </subcellularLocation>
    <subcellularLocation>
        <location evidence="2">Nucleus</location>
        <location evidence="2">Nuclear pore complex</location>
    </subcellularLocation>
</comment>
<evidence type="ECO:0008006" key="17">
    <source>
        <dbReference type="Google" id="ProtNLM"/>
    </source>
</evidence>
<comment type="similarity">
    <text evidence="3">Belongs to the NDC1 family.</text>
</comment>
<evidence type="ECO:0000256" key="5">
    <source>
        <dbReference type="ARBA" id="ARBA00022692"/>
    </source>
</evidence>
<evidence type="ECO:0000256" key="13">
    <source>
        <dbReference type="SAM" id="MobiDB-lite"/>
    </source>
</evidence>
<keyword evidence="11 14" id="KW-0472">Membrane</keyword>
<evidence type="ECO:0000256" key="11">
    <source>
        <dbReference type="ARBA" id="ARBA00023136"/>
    </source>
</evidence>